<feature type="transmembrane region" description="Helical" evidence="10">
    <location>
        <begin position="483"/>
        <end position="502"/>
    </location>
</feature>
<evidence type="ECO:0000256" key="3">
    <source>
        <dbReference type="ARBA" id="ARBA00022448"/>
    </source>
</evidence>
<reference evidence="12" key="1">
    <citation type="journal article" date="2020" name="bioRxiv">
        <title>Chromosome-level reference genome of the European wasp spider Argiope bruennichi: a resource for studies on range expansion and evolutionary adaptation.</title>
        <authorList>
            <person name="Sheffer M.M."/>
            <person name="Hoppe A."/>
            <person name="Krehenwinkel H."/>
            <person name="Uhl G."/>
            <person name="Kuss A.W."/>
            <person name="Jensen L."/>
            <person name="Jensen C."/>
            <person name="Gillespie R.G."/>
            <person name="Hoff K.J."/>
            <person name="Prost S."/>
        </authorList>
    </citation>
    <scope>NUCLEOTIDE SEQUENCE</scope>
</reference>
<dbReference type="InterPro" id="IPR017871">
    <property type="entry name" value="ABC_transporter-like_CS"/>
</dbReference>
<keyword evidence="4 10" id="KW-0812">Transmembrane</keyword>
<dbReference type="SUPFAM" id="SSF52540">
    <property type="entry name" value="P-loop containing nucleoside triphosphate hydrolases"/>
    <property type="match status" value="1"/>
</dbReference>
<evidence type="ECO:0000256" key="8">
    <source>
        <dbReference type="ARBA" id="ARBA00023136"/>
    </source>
</evidence>
<feature type="domain" description="ABC transporter" evidence="11">
    <location>
        <begin position="61"/>
        <end position="297"/>
    </location>
</feature>
<keyword evidence="5" id="KW-0547">Nucleotide-binding</keyword>
<protein>
    <submittedName>
        <fullName evidence="12">ABC transporter G family member 22 like protein</fullName>
    </submittedName>
</protein>
<dbReference type="GO" id="GO:0016887">
    <property type="term" value="F:ATP hydrolysis activity"/>
    <property type="evidence" value="ECO:0007669"/>
    <property type="project" value="InterPro"/>
</dbReference>
<dbReference type="GO" id="GO:0140359">
    <property type="term" value="F:ABC-type transporter activity"/>
    <property type="evidence" value="ECO:0007669"/>
    <property type="project" value="InterPro"/>
</dbReference>
<dbReference type="GO" id="GO:0005886">
    <property type="term" value="C:plasma membrane"/>
    <property type="evidence" value="ECO:0007669"/>
    <property type="project" value="TreeGrafter"/>
</dbReference>
<evidence type="ECO:0000256" key="2">
    <source>
        <dbReference type="ARBA" id="ARBA00005814"/>
    </source>
</evidence>
<evidence type="ECO:0000259" key="11">
    <source>
        <dbReference type="PROSITE" id="PS50893"/>
    </source>
</evidence>
<dbReference type="PROSITE" id="PS50893">
    <property type="entry name" value="ABC_TRANSPORTER_2"/>
    <property type="match status" value="1"/>
</dbReference>
<evidence type="ECO:0000256" key="4">
    <source>
        <dbReference type="ARBA" id="ARBA00022692"/>
    </source>
</evidence>
<organism evidence="12 13">
    <name type="scientific">Argiope bruennichi</name>
    <name type="common">Wasp spider</name>
    <name type="synonym">Aranea bruennichi</name>
    <dbReference type="NCBI Taxonomy" id="94029"/>
    <lineage>
        <taxon>Eukaryota</taxon>
        <taxon>Metazoa</taxon>
        <taxon>Ecdysozoa</taxon>
        <taxon>Arthropoda</taxon>
        <taxon>Chelicerata</taxon>
        <taxon>Arachnida</taxon>
        <taxon>Araneae</taxon>
        <taxon>Araneomorphae</taxon>
        <taxon>Entelegynae</taxon>
        <taxon>Araneoidea</taxon>
        <taxon>Araneidae</taxon>
        <taxon>Argiope</taxon>
    </lineage>
</organism>
<comment type="similarity">
    <text evidence="2">Belongs to the ABC transporter superfamily. ABCG family. Eye pigment precursor importer (TC 3.A.1.204) subfamily.</text>
</comment>
<feature type="transmembrane region" description="Helical" evidence="10">
    <location>
        <begin position="514"/>
        <end position="535"/>
    </location>
</feature>
<dbReference type="CDD" id="cd03213">
    <property type="entry name" value="ABCG_EPDR"/>
    <property type="match status" value="1"/>
</dbReference>
<dbReference type="SMART" id="SM00382">
    <property type="entry name" value="AAA"/>
    <property type="match status" value="1"/>
</dbReference>
<evidence type="ECO:0000313" key="12">
    <source>
        <dbReference type="EMBL" id="KAF8778788.1"/>
    </source>
</evidence>
<proteinExistence type="inferred from homology"/>
<feature type="region of interest" description="Disordered" evidence="9">
    <location>
        <begin position="19"/>
        <end position="56"/>
    </location>
</feature>
<keyword evidence="7 10" id="KW-1133">Transmembrane helix</keyword>
<comment type="subcellular location">
    <subcellularLocation>
        <location evidence="1">Membrane</location>
        <topology evidence="1">Multi-pass membrane protein</topology>
    </subcellularLocation>
</comment>
<dbReference type="FunFam" id="3.40.50.300:FF:001276">
    <property type="entry name" value="Uncharacterized protein, isoform A"/>
    <property type="match status" value="1"/>
</dbReference>
<keyword evidence="8 10" id="KW-0472">Membrane</keyword>
<dbReference type="InterPro" id="IPR003593">
    <property type="entry name" value="AAA+_ATPase"/>
</dbReference>
<evidence type="ECO:0000256" key="7">
    <source>
        <dbReference type="ARBA" id="ARBA00022989"/>
    </source>
</evidence>
<name>A0A8T0ETN0_ARGBR</name>
<dbReference type="InterPro" id="IPR013525">
    <property type="entry name" value="ABC2_TM"/>
</dbReference>
<keyword evidence="3" id="KW-0813">Transport</keyword>
<sequence length="758" mass="85182">MLPLSYGLEVIHFLEHPHHNRPTIRSQDSPKRLKPEESLGQLNGSGEGSNSPTGRQKPVELLFKDVCVSYEGKSILRDVSGMVRPGELLAIMGPSGSGKTTLLNAIGGRTPMDSGIVTMNGEELNKQLRRKICYVLQQDVFFTDLTLRQTLIYSALLRLPDSMPYSEKIRHVECIIDILDLRGCQNTIIGDMLKRGLSGGEKKRANIACELLQNPSLMLLDEPTSGLDSCTAHSLMVSLKRLCAENKSLVVTVHQPSSQIFYMFDKLLLLCNGQVAYFGEAGKVVDFFSTLGMQISAHYNPADYIMEQVKSSPDVQEKIINAAIKQRKDHDYPKELQDDYYCPSVVIESSSPYEGSGGKSVECVHCHRQMWPGINHRNDERCEPCAHSLVWNMSQESMDQAQPVELRVMIDPDKKLSTVYSKVETRDDDDSGRSSWSEVASSTFSSEVDLKEEKKWPTSFYTQMKVLTQRNFMEAKSRMLSKLNWVQTLGLGFICGSIWFQVPREESKIADIRGWMFFSTTYWMLFALFGALISFPPEREVINKERASGAYRLSAYYLAKMIGELPLVMTLPTVFHIISYPMMGCSSAETFFSLWGFLLLSTVVAQSVGLFVGASCVDLQVSVTVSALYSLSTMLFGGYYAATLPSWLQWLQYCSMVHYAFQNMQMIEFGGGPPIRCAESNSMFEICRQSNSTTHIPFEQIISQSGEPLPMWANTLILILFLDPSTSVKHLNKSVKSLENSTEKSKEYLHAADWTPEN</sequence>
<dbReference type="InterPro" id="IPR027417">
    <property type="entry name" value="P-loop_NTPase"/>
</dbReference>
<gene>
    <name evidence="12" type="ORF">HNY73_015480</name>
</gene>
<dbReference type="PANTHER" id="PTHR48041:SF63">
    <property type="entry name" value="EARLY GENE AT 23, ISOFORM C"/>
    <property type="match status" value="1"/>
</dbReference>
<keyword evidence="13" id="KW-1185">Reference proteome</keyword>
<dbReference type="InterPro" id="IPR003439">
    <property type="entry name" value="ABC_transporter-like_ATP-bd"/>
</dbReference>
<reference evidence="12" key="2">
    <citation type="submission" date="2020-06" db="EMBL/GenBank/DDBJ databases">
        <authorList>
            <person name="Sheffer M."/>
        </authorList>
    </citation>
    <scope>NUCLEOTIDE SEQUENCE</scope>
</reference>
<accession>A0A8T0ETN0</accession>
<feature type="transmembrane region" description="Helical" evidence="10">
    <location>
        <begin position="619"/>
        <end position="642"/>
    </location>
</feature>
<feature type="transmembrane region" description="Helical" evidence="10">
    <location>
        <begin position="555"/>
        <end position="578"/>
    </location>
</feature>
<keyword evidence="6" id="KW-0067">ATP-binding</keyword>
<dbReference type="Pfam" id="PF01061">
    <property type="entry name" value="ABC2_membrane"/>
    <property type="match status" value="1"/>
</dbReference>
<feature type="transmembrane region" description="Helical" evidence="10">
    <location>
        <begin position="590"/>
        <end position="613"/>
    </location>
</feature>
<dbReference type="InterPro" id="IPR043926">
    <property type="entry name" value="ABCG_dom"/>
</dbReference>
<dbReference type="Proteomes" id="UP000807504">
    <property type="component" value="Unassembled WGS sequence"/>
</dbReference>
<dbReference type="EMBL" id="JABXBU010002072">
    <property type="protein sequence ID" value="KAF8778788.1"/>
    <property type="molecule type" value="Genomic_DNA"/>
</dbReference>
<evidence type="ECO:0000313" key="13">
    <source>
        <dbReference type="Proteomes" id="UP000807504"/>
    </source>
</evidence>
<dbReference type="Pfam" id="PF00005">
    <property type="entry name" value="ABC_tran"/>
    <property type="match status" value="1"/>
</dbReference>
<dbReference type="Pfam" id="PF19055">
    <property type="entry name" value="ABC2_membrane_7"/>
    <property type="match status" value="1"/>
</dbReference>
<dbReference type="GO" id="GO:0005524">
    <property type="term" value="F:ATP binding"/>
    <property type="evidence" value="ECO:0007669"/>
    <property type="project" value="UniProtKB-KW"/>
</dbReference>
<evidence type="ECO:0000256" key="9">
    <source>
        <dbReference type="SAM" id="MobiDB-lite"/>
    </source>
</evidence>
<comment type="caution">
    <text evidence="12">The sequence shown here is derived from an EMBL/GenBank/DDBJ whole genome shotgun (WGS) entry which is preliminary data.</text>
</comment>
<feature type="compositionally biased region" description="Polar residues" evidence="9">
    <location>
        <begin position="40"/>
        <end position="54"/>
    </location>
</feature>
<dbReference type="PROSITE" id="PS00211">
    <property type="entry name" value="ABC_TRANSPORTER_1"/>
    <property type="match status" value="1"/>
</dbReference>
<dbReference type="PANTHER" id="PTHR48041">
    <property type="entry name" value="ABC TRANSPORTER G FAMILY MEMBER 28"/>
    <property type="match status" value="1"/>
</dbReference>
<evidence type="ECO:0000256" key="1">
    <source>
        <dbReference type="ARBA" id="ARBA00004141"/>
    </source>
</evidence>
<dbReference type="AlphaFoldDB" id="A0A8T0ETN0"/>
<feature type="compositionally biased region" description="Basic and acidic residues" evidence="9">
    <location>
        <begin position="28"/>
        <end position="37"/>
    </location>
</feature>
<evidence type="ECO:0000256" key="10">
    <source>
        <dbReference type="SAM" id="Phobius"/>
    </source>
</evidence>
<dbReference type="InterPro" id="IPR050352">
    <property type="entry name" value="ABCG_transporters"/>
</dbReference>
<dbReference type="Gene3D" id="3.40.50.300">
    <property type="entry name" value="P-loop containing nucleotide triphosphate hydrolases"/>
    <property type="match status" value="1"/>
</dbReference>
<evidence type="ECO:0000256" key="5">
    <source>
        <dbReference type="ARBA" id="ARBA00022741"/>
    </source>
</evidence>
<evidence type="ECO:0000256" key="6">
    <source>
        <dbReference type="ARBA" id="ARBA00022840"/>
    </source>
</evidence>